<comment type="catalytic activity">
    <reaction evidence="9">
        <text>an acyl phosphate + H2O = a carboxylate + phosphate + H(+)</text>
        <dbReference type="Rhea" id="RHEA:14965"/>
        <dbReference type="ChEBI" id="CHEBI:15377"/>
        <dbReference type="ChEBI" id="CHEBI:15378"/>
        <dbReference type="ChEBI" id="CHEBI:29067"/>
        <dbReference type="ChEBI" id="CHEBI:43474"/>
        <dbReference type="ChEBI" id="CHEBI:59918"/>
        <dbReference type="EC" id="3.6.1.7"/>
    </reaction>
</comment>
<keyword evidence="3" id="KW-0436">Ligase</keyword>
<dbReference type="InterPro" id="IPR001792">
    <property type="entry name" value="Acylphosphatase-like_dom"/>
</dbReference>
<dbReference type="InterPro" id="IPR004421">
    <property type="entry name" value="Carbamoyltransferase_HypF"/>
</dbReference>
<evidence type="ECO:0000256" key="2">
    <source>
        <dbReference type="ARBA" id="ARBA00008097"/>
    </source>
</evidence>
<evidence type="ECO:0000256" key="3">
    <source>
        <dbReference type="ARBA" id="ARBA00022598"/>
    </source>
</evidence>
<dbReference type="GO" id="GO:0051604">
    <property type="term" value="P:protein maturation"/>
    <property type="evidence" value="ECO:0007669"/>
    <property type="project" value="TreeGrafter"/>
</dbReference>
<dbReference type="InterPro" id="IPR055128">
    <property type="entry name" value="HypF_C_2"/>
</dbReference>
<comment type="similarity">
    <text evidence="2 8">Belongs to the carbamoyltransferase HypF family.</text>
</comment>
<dbReference type="Pfam" id="PF17788">
    <property type="entry name" value="HypF_C"/>
    <property type="match status" value="1"/>
</dbReference>
<dbReference type="InterPro" id="IPR006070">
    <property type="entry name" value="Sua5-like_dom"/>
</dbReference>
<dbReference type="Gene3D" id="3.90.870.50">
    <property type="match status" value="1"/>
</dbReference>
<dbReference type="GO" id="GO:0003725">
    <property type="term" value="F:double-stranded RNA binding"/>
    <property type="evidence" value="ECO:0007669"/>
    <property type="project" value="InterPro"/>
</dbReference>
<accession>H6WNR7</accession>
<feature type="active site" evidence="9">
    <location>
        <position position="20"/>
    </location>
</feature>
<feature type="domain" description="Acylphosphatase-like" evidence="10">
    <location>
        <begin position="5"/>
        <end position="91"/>
    </location>
</feature>
<dbReference type="GO" id="GO:0008270">
    <property type="term" value="F:zinc ion binding"/>
    <property type="evidence" value="ECO:0007669"/>
    <property type="project" value="UniProtKB-KW"/>
</dbReference>
<dbReference type="Gene3D" id="3.30.420.40">
    <property type="match status" value="1"/>
</dbReference>
<dbReference type="InterPro" id="IPR036046">
    <property type="entry name" value="Acylphosphatase-like_dom_sf"/>
</dbReference>
<dbReference type="PROSITE" id="PS51160">
    <property type="entry name" value="ACYLPHOSPHATASE_3"/>
    <property type="match status" value="1"/>
</dbReference>
<dbReference type="InterPro" id="IPR017968">
    <property type="entry name" value="Acylphosphatase_CS"/>
</dbReference>
<protein>
    <recommendedName>
        <fullName evidence="8">Carbamoyltransferase</fullName>
        <ecNumber evidence="8">6.2.-.-</ecNumber>
    </recommendedName>
</protein>
<keyword evidence="4" id="KW-0479">Metal-binding</keyword>
<dbReference type="PANTHER" id="PTHR42959">
    <property type="entry name" value="CARBAMOYLTRANSFERASE"/>
    <property type="match status" value="1"/>
</dbReference>
<dbReference type="EMBL" id="JQ269598">
    <property type="protein sequence ID" value="AFA54848.1"/>
    <property type="molecule type" value="Genomic_DNA"/>
</dbReference>
<dbReference type="GO" id="GO:0016743">
    <property type="term" value="F:carboxyl- or carbamoyltransferase activity"/>
    <property type="evidence" value="ECO:0007669"/>
    <property type="project" value="UniProtKB-UniRule"/>
</dbReference>
<dbReference type="SUPFAM" id="SSF54975">
    <property type="entry name" value="Acylphosphatase/BLUF domain-like"/>
    <property type="match status" value="1"/>
</dbReference>
<dbReference type="InterPro" id="IPR041440">
    <property type="entry name" value="HypF_C"/>
</dbReference>
<dbReference type="Pfam" id="PF22521">
    <property type="entry name" value="HypF_C_2"/>
    <property type="match status" value="1"/>
</dbReference>
<dbReference type="Pfam" id="PF01300">
    <property type="entry name" value="Sua5_yciO_yrdC"/>
    <property type="match status" value="1"/>
</dbReference>
<dbReference type="AlphaFoldDB" id="H6WNR7"/>
<proteinExistence type="inferred from homology"/>
<keyword evidence="6" id="KW-0862">Zinc</keyword>
<dbReference type="PROSITE" id="PS00150">
    <property type="entry name" value="ACYLPHOSPHATASE_1"/>
    <property type="match status" value="1"/>
</dbReference>
<evidence type="ECO:0000256" key="8">
    <source>
        <dbReference type="PIRNR" id="PIRNR006256"/>
    </source>
</evidence>
<dbReference type="InterPro" id="IPR051060">
    <property type="entry name" value="Carbamoyltrans_HypF-like"/>
</dbReference>
<organism evidence="12">
    <name type="scientific">uncultured Eggerthella sp. SMG5</name>
    <dbReference type="NCBI Taxonomy" id="1131820"/>
    <lineage>
        <taxon>Bacteria</taxon>
        <taxon>Bacillati</taxon>
        <taxon>Actinomycetota</taxon>
        <taxon>Coriobacteriia</taxon>
        <taxon>Eggerthellales</taxon>
        <taxon>Eggerthellaceae</taxon>
        <taxon>Eggerthella</taxon>
        <taxon>environmental samples</taxon>
    </lineage>
</organism>
<name>H6WNR7_9ACTN</name>
<feature type="domain" description="YrdC-like" evidence="11">
    <location>
        <begin position="215"/>
        <end position="405"/>
    </location>
</feature>
<dbReference type="NCBIfam" id="TIGR00143">
    <property type="entry name" value="hypF"/>
    <property type="match status" value="1"/>
</dbReference>
<evidence type="ECO:0000313" key="12">
    <source>
        <dbReference type="EMBL" id="AFA54848.1"/>
    </source>
</evidence>
<dbReference type="UniPathway" id="UPA00335"/>
<dbReference type="Gene3D" id="3.30.110.120">
    <property type="match status" value="1"/>
</dbReference>
<comment type="pathway">
    <text evidence="1">Protein modification; [NiFe] hydrogenase maturation.</text>
</comment>
<sequence length="797" mass="86827">MTREALDLKISGVVQGVGFRPFVYREAKKRDITGWVLNDVEGVRVHAEGETLPLDRFVLALSEEAPAAAQVSEIEIAEVSVQGFDAFEIRFSDAAEQGETTLVSPDLATCDACVEELFDPSNRRYHYPFINCTNCGPRFTIMRKLPYDRPETSMAQFTMCPACQEEYSDPADRRFHAQPDACFECGPEIGWIESGCADVLSPEGIFWAKNVEESDEIFHRAAKLIAEGGIVAVKGLGGYHLVCDAANEAALATLRQRKHRPGKAFAVMVASAEEARTLCEVNDAEARQLTSPARPIVLLRKRPDATFAKGLADNLPELGVMLPTTPVQHLLLHECGGMLVMTSGNIHDEPIVIDEETAFSQLAGVADAFLVNNREIVGRYDDSVIRILNGGAAGDIVQFIRRARGYAPLPISAPCPEGTSEELLAVGPEQKSTLTYARAGKAFVSQHVGDLESAAVFDAWSETRRRYASLLHFEPKRIVCDYHPEYLSTKWALSQNLPITRAQHHHAHILSVMGENNLEGPVCGFAFDGTGYGLDGAIWGGEVLLSNLQAYERFVNFAYIPLPGGAAAIKDPARIAYGALWSFDLLEHEQAKKFVSECVPNAEVFEQMIEKGLNTPETSSVGRIFDAASALLGVCTHPCYEGEAAILLEAAAHKAQAEAAGLPAEDERYRIGFIKNTATENSTAADTSVLLMDVAPVFAAMLDDIHASVPTPVIAARFHSAFVDAIVNVAELVRATYGIEIMALAGGVFMNRYLMERTLARLQERGFTVALNKELPPNDASISYGQAVLGLQAQHEE</sequence>
<dbReference type="SUPFAM" id="SSF55821">
    <property type="entry name" value="YrdC/RibB"/>
    <property type="match status" value="1"/>
</dbReference>
<dbReference type="GO" id="GO:0003998">
    <property type="term" value="F:acylphosphatase activity"/>
    <property type="evidence" value="ECO:0007669"/>
    <property type="project" value="UniProtKB-EC"/>
</dbReference>
<dbReference type="EC" id="6.2.-.-" evidence="8"/>
<dbReference type="PROSITE" id="PS51163">
    <property type="entry name" value="YRDC"/>
    <property type="match status" value="1"/>
</dbReference>
<reference evidence="12" key="1">
    <citation type="journal article" date="2012" name="ISME J.">
        <title>Functional metagenomics reveals novel salt tolerance loci from the human gut microbiome.</title>
        <authorList>
            <person name="Culligan E.P."/>
            <person name="Sleator R.D."/>
            <person name="Marchesi J.R."/>
            <person name="Hill C."/>
        </authorList>
    </citation>
    <scope>NUCLEOTIDE SEQUENCE</scope>
</reference>
<feature type="active site" evidence="9">
    <location>
        <position position="38"/>
    </location>
</feature>
<keyword evidence="5" id="KW-0863">Zinc-finger</keyword>
<dbReference type="GO" id="GO:0016874">
    <property type="term" value="F:ligase activity"/>
    <property type="evidence" value="ECO:0007669"/>
    <property type="project" value="UniProtKB-UniRule"/>
</dbReference>
<comment type="catalytic activity">
    <reaction evidence="7">
        <text>C-terminal L-cysteinyl-[HypE protein] + carbamoyl phosphate + ATP + H2O = C-terminal S-carboxamide-L-cysteinyl-[HypE protein] + AMP + phosphate + diphosphate + H(+)</text>
        <dbReference type="Rhea" id="RHEA:55636"/>
        <dbReference type="Rhea" id="RHEA-COMP:14247"/>
        <dbReference type="Rhea" id="RHEA-COMP:14392"/>
        <dbReference type="ChEBI" id="CHEBI:15377"/>
        <dbReference type="ChEBI" id="CHEBI:15378"/>
        <dbReference type="ChEBI" id="CHEBI:30616"/>
        <dbReference type="ChEBI" id="CHEBI:33019"/>
        <dbReference type="ChEBI" id="CHEBI:43474"/>
        <dbReference type="ChEBI" id="CHEBI:58228"/>
        <dbReference type="ChEBI" id="CHEBI:76913"/>
        <dbReference type="ChEBI" id="CHEBI:139126"/>
        <dbReference type="ChEBI" id="CHEBI:456215"/>
    </reaction>
</comment>
<evidence type="ECO:0000259" key="10">
    <source>
        <dbReference type="PROSITE" id="PS51160"/>
    </source>
</evidence>
<dbReference type="Pfam" id="PF00708">
    <property type="entry name" value="Acylphosphatase"/>
    <property type="match status" value="1"/>
</dbReference>
<dbReference type="InterPro" id="IPR011125">
    <property type="entry name" value="Znf_HypF"/>
</dbReference>
<evidence type="ECO:0000256" key="1">
    <source>
        <dbReference type="ARBA" id="ARBA00004711"/>
    </source>
</evidence>
<evidence type="ECO:0000256" key="7">
    <source>
        <dbReference type="ARBA" id="ARBA00048220"/>
    </source>
</evidence>
<keyword evidence="9" id="KW-0378">Hydrolase</keyword>
<dbReference type="PIRSF" id="PIRSF006256">
    <property type="entry name" value="CMPcnvr_hdrg_mat"/>
    <property type="match status" value="1"/>
</dbReference>
<dbReference type="Gene3D" id="3.30.420.360">
    <property type="match status" value="1"/>
</dbReference>
<evidence type="ECO:0000256" key="4">
    <source>
        <dbReference type="ARBA" id="ARBA00022723"/>
    </source>
</evidence>
<evidence type="ECO:0000256" key="9">
    <source>
        <dbReference type="PROSITE-ProRule" id="PRU00520"/>
    </source>
</evidence>
<dbReference type="InterPro" id="IPR017945">
    <property type="entry name" value="DHBP_synth_RibB-like_a/b_dom"/>
</dbReference>
<dbReference type="Pfam" id="PF07503">
    <property type="entry name" value="zf-HYPF"/>
    <property type="match status" value="2"/>
</dbReference>
<evidence type="ECO:0000259" key="11">
    <source>
        <dbReference type="PROSITE" id="PS51163"/>
    </source>
</evidence>
<evidence type="ECO:0000256" key="6">
    <source>
        <dbReference type="ARBA" id="ARBA00022833"/>
    </source>
</evidence>
<dbReference type="PANTHER" id="PTHR42959:SF1">
    <property type="entry name" value="CARBAMOYLTRANSFERASE HYPF"/>
    <property type="match status" value="1"/>
</dbReference>
<evidence type="ECO:0000256" key="5">
    <source>
        <dbReference type="ARBA" id="ARBA00022771"/>
    </source>
</evidence>